<dbReference type="Proteomes" id="UP000032434">
    <property type="component" value="Chromosome 1"/>
</dbReference>
<dbReference type="InterPro" id="IPR013783">
    <property type="entry name" value="Ig-like_fold"/>
</dbReference>
<keyword evidence="2" id="KW-0261">Viral envelope protein</keyword>
<protein>
    <submittedName>
        <fullName evidence="2">Phage envelope protein L2_14 of Acholeplasma phage L2</fullName>
    </submittedName>
</protein>
<dbReference type="AlphaFoldDB" id="A0A061AAX2"/>
<dbReference type="STRING" id="35623.Aocu_09720"/>
<reference evidence="3" key="1">
    <citation type="submission" date="2014-05" db="EMBL/GenBank/DDBJ databases">
        <authorList>
            <person name="Kube M."/>
        </authorList>
    </citation>
    <scope>NUCLEOTIDE SEQUENCE [LARGE SCALE GENOMIC DNA]</scope>
</reference>
<feature type="chain" id="PRO_5001593577" evidence="1">
    <location>
        <begin position="21"/>
        <end position="567"/>
    </location>
</feature>
<gene>
    <name evidence="2" type="ORF">Aocu_09720</name>
</gene>
<dbReference type="KEGG" id="aoc:Aocu_09720"/>
<sequence>MKKIFSFLLMVFTASVGLFAVTTQNVYANPVYPLSITGHDQSITDIYLQANGSTYDTYKIMIDSQVYDFNVYLDDWATNFTNPNVGYAIEIKANTSSLSLQSHPGTKSVIINHTGSSFEIYFDGVRYPGATNQMQSYMADWAQDYSSVNPILDNAIHFAIDARPTISGEENFATSVNDLRPLSFFQGFLYAFDETDGDLTDSIVVVTDNYTANMSVLGRYEVTFAVEDSAGNRTELIAYINVVDITAPIISGNTNVAEVSYTQTYNIQTFRSTLTITDNYHNLTNSNIIVETDNYTANKTVPGTYSIVFSATDPSGNKTTFTKQVKVIDDIAPVFSGTTLITKPSNSILTVANIQSQLSAVDAIEGNKTAQITVQSDGFTGNGNRVGSYDIVFQVQDSKGNKSTHTVRVNVVDNIAPIIYIKDNVSIVLKANEVLTREQIIQILQVTEQIQSVNQTTVFSFDIDEYSGNENTVGLYMMSVRVSNVSGNESVHNMMINVVEGDTEDDITVEEPHYEWYEHVWNFIVAVFNFVIDVFVNIWNFIVGIWNWVVGLFQAEEVAFAYFIRRY</sequence>
<organism evidence="2 3">
    <name type="scientific">Acholeplasma oculi</name>
    <dbReference type="NCBI Taxonomy" id="35623"/>
    <lineage>
        <taxon>Bacteria</taxon>
        <taxon>Bacillati</taxon>
        <taxon>Mycoplasmatota</taxon>
        <taxon>Mollicutes</taxon>
        <taxon>Acholeplasmatales</taxon>
        <taxon>Acholeplasmataceae</taxon>
        <taxon>Acholeplasma</taxon>
    </lineage>
</organism>
<dbReference type="RefSeq" id="WP_045749507.1">
    <property type="nucleotide sequence ID" value="NZ_FUZK01000001.1"/>
</dbReference>
<dbReference type="Gene3D" id="2.60.40.10">
    <property type="entry name" value="Immunoglobulins"/>
    <property type="match status" value="3"/>
</dbReference>
<name>A0A061AAX2_9MOLU</name>
<keyword evidence="1" id="KW-0732">Signal</keyword>
<dbReference type="OrthoDB" id="383862at2"/>
<keyword evidence="3" id="KW-1185">Reference proteome</keyword>
<accession>A0A061AAX2</accession>
<evidence type="ECO:0000256" key="1">
    <source>
        <dbReference type="SAM" id="SignalP"/>
    </source>
</evidence>
<feature type="signal peptide" evidence="1">
    <location>
        <begin position="1"/>
        <end position="20"/>
    </location>
</feature>
<keyword evidence="2" id="KW-0946">Virion</keyword>
<dbReference type="EMBL" id="LK028559">
    <property type="protein sequence ID" value="CDR31045.1"/>
    <property type="molecule type" value="Genomic_DNA"/>
</dbReference>
<evidence type="ECO:0000313" key="2">
    <source>
        <dbReference type="EMBL" id="CDR31045.1"/>
    </source>
</evidence>
<dbReference type="PATRIC" id="fig|35623.3.peg.972"/>
<evidence type="ECO:0000313" key="3">
    <source>
        <dbReference type="Proteomes" id="UP000032434"/>
    </source>
</evidence>
<dbReference type="HOGENOM" id="CLU_495792_0_0_14"/>
<dbReference type="InParanoid" id="A0A061AAX2"/>
<proteinExistence type="predicted"/>